<comment type="catalytic activity">
    <reaction evidence="1">
        <text>ATP + protein L-histidine = ADP + protein N-phospho-L-histidine.</text>
        <dbReference type="EC" id="2.7.13.3"/>
    </reaction>
</comment>
<dbReference type="Gene3D" id="1.10.287.130">
    <property type="match status" value="1"/>
</dbReference>
<dbReference type="GO" id="GO:0006355">
    <property type="term" value="P:regulation of DNA-templated transcription"/>
    <property type="evidence" value="ECO:0007669"/>
    <property type="project" value="InterPro"/>
</dbReference>
<dbReference type="CDD" id="cd00082">
    <property type="entry name" value="HisKA"/>
    <property type="match status" value="1"/>
</dbReference>
<keyword evidence="6" id="KW-0418">Kinase</keyword>
<feature type="transmembrane region" description="Helical" evidence="9">
    <location>
        <begin position="197"/>
        <end position="215"/>
    </location>
</feature>
<dbReference type="InterPro" id="IPR004358">
    <property type="entry name" value="Sig_transdc_His_kin-like_C"/>
</dbReference>
<evidence type="ECO:0000256" key="5">
    <source>
        <dbReference type="ARBA" id="ARBA00022741"/>
    </source>
</evidence>
<dbReference type="Pfam" id="PF13426">
    <property type="entry name" value="PAS_9"/>
    <property type="match status" value="1"/>
</dbReference>
<evidence type="ECO:0000259" key="10">
    <source>
        <dbReference type="PROSITE" id="PS50109"/>
    </source>
</evidence>
<dbReference type="InterPro" id="IPR036097">
    <property type="entry name" value="HisK_dim/P_sf"/>
</dbReference>
<dbReference type="Pfam" id="PF00512">
    <property type="entry name" value="HisKA"/>
    <property type="match status" value="1"/>
</dbReference>
<dbReference type="Pfam" id="PF02518">
    <property type="entry name" value="HATPase_c"/>
    <property type="match status" value="1"/>
</dbReference>
<dbReference type="PROSITE" id="PS50109">
    <property type="entry name" value="HIS_KIN"/>
    <property type="match status" value="1"/>
</dbReference>
<evidence type="ECO:0000256" key="6">
    <source>
        <dbReference type="ARBA" id="ARBA00022777"/>
    </source>
</evidence>
<keyword evidence="4" id="KW-0808">Transferase</keyword>
<evidence type="ECO:0000256" key="1">
    <source>
        <dbReference type="ARBA" id="ARBA00000085"/>
    </source>
</evidence>
<dbReference type="InterPro" id="IPR003594">
    <property type="entry name" value="HATPase_dom"/>
</dbReference>
<keyword evidence="7" id="KW-0067">ATP-binding</keyword>
<feature type="transmembrane region" description="Helical" evidence="9">
    <location>
        <begin position="164"/>
        <end position="185"/>
    </location>
</feature>
<feature type="transmembrane region" description="Helical" evidence="9">
    <location>
        <begin position="63"/>
        <end position="81"/>
    </location>
</feature>
<evidence type="ECO:0000259" key="11">
    <source>
        <dbReference type="PROSITE" id="PS50112"/>
    </source>
</evidence>
<dbReference type="Gene3D" id="3.30.450.20">
    <property type="entry name" value="PAS domain"/>
    <property type="match status" value="3"/>
</dbReference>
<keyword evidence="5" id="KW-0547">Nucleotide-binding</keyword>
<dbReference type="SUPFAM" id="SSF55785">
    <property type="entry name" value="PYP-like sensor domain (PAS domain)"/>
    <property type="match status" value="2"/>
</dbReference>
<dbReference type="EMBL" id="QFPX01000021">
    <property type="protein sequence ID" value="PZQ52024.1"/>
    <property type="molecule type" value="Genomic_DNA"/>
</dbReference>
<dbReference type="PRINTS" id="PR00344">
    <property type="entry name" value="BCTRLSENSOR"/>
</dbReference>
<dbReference type="GO" id="GO:0000155">
    <property type="term" value="F:phosphorelay sensor kinase activity"/>
    <property type="evidence" value="ECO:0007669"/>
    <property type="project" value="InterPro"/>
</dbReference>
<feature type="transmembrane region" description="Helical" evidence="9">
    <location>
        <begin position="134"/>
        <end position="152"/>
    </location>
</feature>
<dbReference type="InterPro" id="IPR003661">
    <property type="entry name" value="HisK_dim/P_dom"/>
</dbReference>
<sequence length="904" mass="97285">MQELNPPPQRLGGSFPVRKAPVVPALVIAAQLVCAAVLCGWAFGIPGGSIVAGSVAGGRILMQPLTAVAGLGAGAGILLVYRSRPNLARLALAIPLIVAFSALIQDLSGTSFGIDRLLFPDSVALQPRYHPGRPGVLPALSMLLLALSVLAFHPHSASFRRLTVPLACVAITAAAISGMLVPLGISRADPATRHALMSVPTAVTICLLSVGVIALRRQYAWPCKSDFGFGSATIQTCLLLCVVLPIISALAHFWAERRGIASPEMIEIVQAIAQVMLSCGLIAWAWSRIARESGARSAVNLALDAAPVSITDLDGRILRWSAGCERLYGWTSEQAIGRFQQVLTGTPPMSEAGVETLLGGIRHESETTAYRKDGAALRVLHNRQAVQSRSDIAPMIVHSMTDITARIQAERAMLVSDARLALAVDLHELGIFEWSLSTDRFIFHGHAERLFALEPGGFEGGLDDWKQHLLATFGSTFRVPGPPETWRPGRHGFRLVAVSPDSGSGLPKVVEGTAHIHHGPDDEISLIGIVMDATEREQRAEMLKSRESELRSILDTVPEAMITIDGHGRIRSFSVTAEALFGYSAEEVLGKDVRLLLPRYVRPASDPALPATTSITAGLDRQGNELPIEIAIGAANIGSERISIAFIRNLREQLAAQARMGELREQFLHASRVSAMGEMGAGLAHELNQPLTATSNLLGAIDLMMARDGDPEQVRCMLELARQEVLRAGSIIRRMRAFVAKGELEIRAEPLDELIAETIQLARSRSRIPGVRLTYRPSVEAACVLADRIQMQQVLINLINNAFDALAGLNDRQPEITLSTRQLNDAHIMISVIDNGPGLPETILNRPFEAFSSTKANGLGLGLSICRRIVEAHGGRFSMRNVPDGGAAIEFTFPSYSELELKAG</sequence>
<evidence type="ECO:0000256" key="8">
    <source>
        <dbReference type="ARBA" id="ARBA00023012"/>
    </source>
</evidence>
<dbReference type="PANTHER" id="PTHR43065">
    <property type="entry name" value="SENSOR HISTIDINE KINASE"/>
    <property type="match status" value="1"/>
</dbReference>
<accession>A0A2W5NFT4</accession>
<organism evidence="12 13">
    <name type="scientific">Novosphingobium pentaromativorans</name>
    <dbReference type="NCBI Taxonomy" id="205844"/>
    <lineage>
        <taxon>Bacteria</taxon>
        <taxon>Pseudomonadati</taxon>
        <taxon>Pseudomonadota</taxon>
        <taxon>Alphaproteobacteria</taxon>
        <taxon>Sphingomonadales</taxon>
        <taxon>Sphingomonadaceae</taxon>
        <taxon>Novosphingobium</taxon>
    </lineage>
</organism>
<evidence type="ECO:0000256" key="4">
    <source>
        <dbReference type="ARBA" id="ARBA00022679"/>
    </source>
</evidence>
<evidence type="ECO:0000313" key="13">
    <source>
        <dbReference type="Proteomes" id="UP000249082"/>
    </source>
</evidence>
<dbReference type="SUPFAM" id="SSF55874">
    <property type="entry name" value="ATPase domain of HSP90 chaperone/DNA topoisomerase II/histidine kinase"/>
    <property type="match status" value="1"/>
</dbReference>
<dbReference type="SMART" id="SM00091">
    <property type="entry name" value="PAS"/>
    <property type="match status" value="2"/>
</dbReference>
<evidence type="ECO:0000256" key="2">
    <source>
        <dbReference type="ARBA" id="ARBA00012438"/>
    </source>
</evidence>
<dbReference type="SMART" id="SM00387">
    <property type="entry name" value="HATPase_c"/>
    <property type="match status" value="1"/>
</dbReference>
<feature type="transmembrane region" description="Helical" evidence="9">
    <location>
        <begin position="227"/>
        <end position="254"/>
    </location>
</feature>
<evidence type="ECO:0000313" key="12">
    <source>
        <dbReference type="EMBL" id="PZQ52024.1"/>
    </source>
</evidence>
<dbReference type="PROSITE" id="PS50112">
    <property type="entry name" value="PAS"/>
    <property type="match status" value="2"/>
</dbReference>
<dbReference type="SUPFAM" id="SSF47384">
    <property type="entry name" value="Homodimeric domain of signal transducing histidine kinase"/>
    <property type="match status" value="1"/>
</dbReference>
<dbReference type="CDD" id="cd00130">
    <property type="entry name" value="PAS"/>
    <property type="match status" value="2"/>
</dbReference>
<keyword evidence="8" id="KW-0902">Two-component regulatory system</keyword>
<proteinExistence type="predicted"/>
<protein>
    <recommendedName>
        <fullName evidence="2">histidine kinase</fullName>
        <ecNumber evidence="2">2.7.13.3</ecNumber>
    </recommendedName>
</protein>
<dbReference type="Gene3D" id="3.30.565.10">
    <property type="entry name" value="Histidine kinase-like ATPase, C-terminal domain"/>
    <property type="match status" value="1"/>
</dbReference>
<dbReference type="Proteomes" id="UP000249082">
    <property type="component" value="Unassembled WGS sequence"/>
</dbReference>
<name>A0A2W5NFT4_9SPHN</name>
<keyword evidence="9" id="KW-0472">Membrane</keyword>
<feature type="transmembrane region" description="Helical" evidence="9">
    <location>
        <begin position="93"/>
        <end position="114"/>
    </location>
</feature>
<keyword evidence="9" id="KW-1133">Transmembrane helix</keyword>
<dbReference type="Pfam" id="PF00989">
    <property type="entry name" value="PAS"/>
    <property type="match status" value="1"/>
</dbReference>
<feature type="domain" description="PAS" evidence="11">
    <location>
        <begin position="295"/>
        <end position="338"/>
    </location>
</feature>
<comment type="caution">
    <text evidence="12">The sequence shown here is derived from an EMBL/GenBank/DDBJ whole genome shotgun (WGS) entry which is preliminary data.</text>
</comment>
<dbReference type="NCBIfam" id="TIGR00229">
    <property type="entry name" value="sensory_box"/>
    <property type="match status" value="2"/>
</dbReference>
<evidence type="ECO:0000256" key="3">
    <source>
        <dbReference type="ARBA" id="ARBA00022553"/>
    </source>
</evidence>
<evidence type="ECO:0000256" key="7">
    <source>
        <dbReference type="ARBA" id="ARBA00022840"/>
    </source>
</evidence>
<dbReference type="GO" id="GO:0005524">
    <property type="term" value="F:ATP binding"/>
    <property type="evidence" value="ECO:0007669"/>
    <property type="project" value="UniProtKB-KW"/>
</dbReference>
<dbReference type="InterPro" id="IPR013767">
    <property type="entry name" value="PAS_fold"/>
</dbReference>
<dbReference type="InterPro" id="IPR036890">
    <property type="entry name" value="HATPase_C_sf"/>
</dbReference>
<feature type="transmembrane region" description="Helical" evidence="9">
    <location>
        <begin position="21"/>
        <end position="43"/>
    </location>
</feature>
<dbReference type="AlphaFoldDB" id="A0A2W5NFT4"/>
<reference evidence="12 13" key="1">
    <citation type="submission" date="2017-08" db="EMBL/GenBank/DDBJ databases">
        <title>Infants hospitalized years apart are colonized by the same room-sourced microbial strains.</title>
        <authorList>
            <person name="Brooks B."/>
            <person name="Olm M.R."/>
            <person name="Firek B.A."/>
            <person name="Baker R."/>
            <person name="Thomas B.C."/>
            <person name="Morowitz M.J."/>
            <person name="Banfield J.F."/>
        </authorList>
    </citation>
    <scope>NUCLEOTIDE SEQUENCE [LARGE SCALE GENOMIC DNA]</scope>
    <source>
        <strain evidence="12">S2_005_002_R2_33</strain>
    </source>
</reference>
<dbReference type="EC" id="2.7.13.3" evidence="2"/>
<dbReference type="SMART" id="SM00388">
    <property type="entry name" value="HisKA"/>
    <property type="match status" value="1"/>
</dbReference>
<feature type="domain" description="PAS" evidence="11">
    <location>
        <begin position="546"/>
        <end position="622"/>
    </location>
</feature>
<dbReference type="PANTHER" id="PTHR43065:SF10">
    <property type="entry name" value="PEROXIDE STRESS-ACTIVATED HISTIDINE KINASE MAK3"/>
    <property type="match status" value="1"/>
</dbReference>
<dbReference type="InterPro" id="IPR005467">
    <property type="entry name" value="His_kinase_dom"/>
</dbReference>
<keyword evidence="9" id="KW-0812">Transmembrane</keyword>
<gene>
    <name evidence="12" type="ORF">DI555_19590</name>
</gene>
<keyword evidence="3" id="KW-0597">Phosphoprotein</keyword>
<evidence type="ECO:0000256" key="9">
    <source>
        <dbReference type="SAM" id="Phobius"/>
    </source>
</evidence>
<feature type="domain" description="Histidine kinase" evidence="10">
    <location>
        <begin position="682"/>
        <end position="897"/>
    </location>
</feature>
<dbReference type="InterPro" id="IPR035965">
    <property type="entry name" value="PAS-like_dom_sf"/>
</dbReference>
<dbReference type="InterPro" id="IPR000014">
    <property type="entry name" value="PAS"/>
</dbReference>